<dbReference type="EMBL" id="JACRSN010000007">
    <property type="protein sequence ID" value="MBC8533583.1"/>
    <property type="molecule type" value="Genomic_DNA"/>
</dbReference>
<dbReference type="Pfam" id="PF00688">
    <property type="entry name" value="TGFb_propeptide"/>
    <property type="match status" value="1"/>
</dbReference>
<accession>A0A926HRT6</accession>
<feature type="compositionally biased region" description="Acidic residues" evidence="2">
    <location>
        <begin position="38"/>
        <end position="50"/>
    </location>
</feature>
<dbReference type="NCBIfam" id="NF033679">
    <property type="entry name" value="DNRLRE_dom"/>
    <property type="match status" value="1"/>
</dbReference>
<dbReference type="InterPro" id="IPR001111">
    <property type="entry name" value="TGF-b_propeptide"/>
</dbReference>
<feature type="domain" description="Teneurin-like YD-shell" evidence="5">
    <location>
        <begin position="1633"/>
        <end position="1921"/>
    </location>
</feature>
<dbReference type="Gene3D" id="2.180.10.10">
    <property type="entry name" value="RHS repeat-associated core"/>
    <property type="match status" value="3"/>
</dbReference>
<gene>
    <name evidence="6" type="ORF">IAG03_06100</name>
</gene>
<proteinExistence type="predicted"/>
<organism evidence="6 7">
    <name type="scientific">Yeguia hominis</name>
    <dbReference type="NCBI Taxonomy" id="2763662"/>
    <lineage>
        <taxon>Bacteria</taxon>
        <taxon>Bacillati</taxon>
        <taxon>Bacillota</taxon>
        <taxon>Clostridia</taxon>
        <taxon>Eubacteriales</taxon>
        <taxon>Yeguiaceae</taxon>
        <taxon>Yeguia</taxon>
    </lineage>
</organism>
<feature type="domain" description="Teneurin-like YD-shell" evidence="5">
    <location>
        <begin position="1257"/>
        <end position="1337"/>
    </location>
</feature>
<evidence type="ECO:0000256" key="3">
    <source>
        <dbReference type="SAM" id="SignalP"/>
    </source>
</evidence>
<feature type="signal peptide" evidence="3">
    <location>
        <begin position="1"/>
        <end position="24"/>
    </location>
</feature>
<sequence length="2133" mass="233958">MKKWLKVIALILSIALFIQLPVYAVEQSEIEPQTEPVASEEEETPDEEIEPAAPAEGELPSEPEPEESLPPEESESSPEPETPEERETGPPSEAPVSDEPEPEDPVTLVEGDVGGTVAENETAMPRDEEAAAEIIGEDESRREENVKHFLRSDGSYTAVQYRKPVHYRETDEDAWQDIDNTLVPDVQLPASVSEEETGSLSGETGDDPAASEDPVAPSAEAVWYVPASSPVDVAFAQDSACESLVRYQSGEYTLAWRYARTAASVVTGEQESFAPEESAESGAEFYLEALSGGIVYRNLLPNIDVEYVVTSNLLKENLILKSRAVQSAIVAVYEIGNLQAEQKSATEIALKDGDKTVFTIVAPVMMDASEAQSTALTMTILSEANGELRLRLNADRAWLDAPERVYPVTIDPYIHEGIVDYADDESALYSTPSSGRPYGTLVVGKNSDYGKCRSYMKFDLPTLEAGDMVIGGTLNVAQYSGSYGFSAVGKTSMQINAYQVLSSWTESSIQNSSAFSGLPQCDTAVMDYVKVGEKSEMGWVSLDVTQAVRDWYGGVSPNYGLCLQSEAESDYAVACFVASNNYSYPTATPTLTVSYLNNKGLEDRWTYHAQSVGEKCTTYVNDYTGNLVTIADIASSSGSIAPFTIQAVYNGYQKGKYAETPTKIGKGFRLSISQTMVQITDGPDALSKALYKAGFRYKYTDGDGTVHYFKAKKDTTDQFEDEEGLGLTLKVLGDANLVEGQKYELASDKGGKITFLKSGKLRAVYDTDGNRYRLTYNESGTVFRVYDSAERHFSFTYDANNNVTKITDPAGREITFTYDESVRIKTLTYPDGTTNNFRWSNSRMRLARGTDGRMIAFGYPESGDEATISRVTKITEYDKSGTQETANEGGHIEIDYGRNRYTKFTDHKGRTEKYLFDRVGRTVNVVAADGSITTAGYTGTSGKTANRIKKLTTGTKHVNNLLKNHSFESGGASWNLTDAAVATDKAYLGNKAAKVTQAGRISQPCYNVASGTYTASAWIKTGAATTNAVVRMCAYDANSSYLGEAMSEPITYVTDWERRHVTWTLPENTAHIRVEVVTSGAGTAWADCFQLESGYTMNEYNLLENSDFANGSTCWSASNTTSADGVANYNDSTGDAYRLYGSADLNKLAYQKVFVNKKAGDIVFRISGNARGNAVPLKGDRHFAIGLHTKYSDGTNTYNWKEFNTDVTEWQFTTEAYPYSSENASKTIAYVYYRLIYYGQENRAWFDNVQLSIDQTGTTYTYDANGNVISAKDNAKRKQSYTYSSANELTSATTEDNKEYTYTYGSGEKAHQLKSAVSKSSNLKFSFWYDEKGNVTKTRTTAVDSDGNQKTGTKRIETSATYTDDGNYKLKDVDARGKATTYSYNTVKGTLTSVTDPAGNQVQYTYDANNDRLLTVASGATTNQYTYHAKGILTEIESPTATYTFGYDAFWNPTTVKVGSRTLVTNAYEAKNGNLITSTYGNGFEVGYGYDTLDRLTSKTYNGVRKFAWSYNRDGQIGRHRDYINSIIYEYQYDFLGRITRIDGSDGSYLANSYNTVDLSTKLQYRYAGTNKTVAFTYDSRDNLPKTVALPGERVVTNTYDALGRLTKKDASGIKTNYAYLDVNDTKTTGIVSGLTYTGITAGDLRVGNLTYTYDNLGNIKTVKEGTALKESYVYDALNQLTRHDSVTQNKTIVYAYDAGGNILNRKEYAYTTDADLSAATPTSTVVYTYGDSTWKDKLTAYDGQSIAYDAIGNPITYRGWSNTWQGRQLASTSQGGMTLSFKYNVDGIRTQKTVNGTATNYFLNGSKILAQKTGSTVTWFYYDQQGTRVAMEHGGKLYYYLYNLQGDVIALCDASSKQIVAKYSYDAWGKLLTKENLGTGTIADVNPFRYRGYYYDSETSLYYLNARYYDPETGRFINADGITDGGAGVLGNNIFIYVANNPINNSDPSGSWIIKKAIKWFAKKFVRPIVKTIKKSLSKVNATYSHGINLSASPSAFSINFQGGVSIDTKGNVAVQGSFSGGVTGGSPGASVTKYNTVTNAPDVEKLEDVSYQIGGSAGASVYGVPLAGGVDFNIIPDPELNKTYFGATSTVGFGTPGAEIHAEWGTTATLKGTEFNVFDAAKSIYVKIMEW</sequence>
<dbReference type="NCBIfam" id="TIGR01643">
    <property type="entry name" value="YD_repeat_2x"/>
    <property type="match status" value="4"/>
</dbReference>
<evidence type="ECO:0000259" key="4">
    <source>
        <dbReference type="Pfam" id="PF00688"/>
    </source>
</evidence>
<dbReference type="PANTHER" id="PTHR32305:SF17">
    <property type="entry name" value="TRNA NUCLEASE WAPA"/>
    <property type="match status" value="1"/>
</dbReference>
<keyword evidence="1" id="KW-0677">Repeat</keyword>
<keyword evidence="3" id="KW-0732">Signal</keyword>
<evidence type="ECO:0000313" key="6">
    <source>
        <dbReference type="EMBL" id="MBC8533583.1"/>
    </source>
</evidence>
<dbReference type="InterPro" id="IPR031325">
    <property type="entry name" value="RHS_repeat"/>
</dbReference>
<feature type="region of interest" description="Disordered" evidence="2">
    <location>
        <begin position="29"/>
        <end position="128"/>
    </location>
</feature>
<evidence type="ECO:0000259" key="5">
    <source>
        <dbReference type="Pfam" id="PF25023"/>
    </source>
</evidence>
<dbReference type="InterPro" id="IPR050708">
    <property type="entry name" value="T6SS_VgrG/RHS"/>
</dbReference>
<feature type="compositionally biased region" description="Acidic residues" evidence="2">
    <location>
        <begin position="59"/>
        <end position="82"/>
    </location>
</feature>
<dbReference type="Pfam" id="PF25023">
    <property type="entry name" value="TEN_YD-shell"/>
    <property type="match status" value="2"/>
</dbReference>
<dbReference type="Gene3D" id="2.60.120.260">
    <property type="entry name" value="Galactose-binding domain-like"/>
    <property type="match status" value="2"/>
</dbReference>
<dbReference type="PANTHER" id="PTHR32305">
    <property type="match status" value="1"/>
</dbReference>
<protein>
    <submittedName>
        <fullName evidence="6">RHS repeat-associated core domain-containing protein</fullName>
    </submittedName>
</protein>
<evidence type="ECO:0000313" key="7">
    <source>
        <dbReference type="Proteomes" id="UP000651482"/>
    </source>
</evidence>
<feature type="region of interest" description="Disordered" evidence="2">
    <location>
        <begin position="189"/>
        <end position="214"/>
    </location>
</feature>
<dbReference type="InterPro" id="IPR022385">
    <property type="entry name" value="Rhs_assc_core"/>
</dbReference>
<reference evidence="6" key="1">
    <citation type="submission" date="2020-08" db="EMBL/GenBank/DDBJ databases">
        <title>Genome public.</title>
        <authorList>
            <person name="Liu C."/>
            <person name="Sun Q."/>
        </authorList>
    </citation>
    <scope>NUCLEOTIDE SEQUENCE</scope>
    <source>
        <strain evidence="6">NSJ-40</strain>
    </source>
</reference>
<dbReference type="SUPFAM" id="SSF49785">
    <property type="entry name" value="Galactose-binding domain-like"/>
    <property type="match status" value="1"/>
</dbReference>
<evidence type="ECO:0000256" key="1">
    <source>
        <dbReference type="ARBA" id="ARBA00022737"/>
    </source>
</evidence>
<feature type="chain" id="PRO_5036817474" evidence="3">
    <location>
        <begin position="25"/>
        <end position="2133"/>
    </location>
</feature>
<name>A0A926HRT6_9FIRM</name>
<comment type="caution">
    <text evidence="6">The sequence shown here is derived from an EMBL/GenBank/DDBJ whole genome shotgun (WGS) entry which is preliminary data.</text>
</comment>
<dbReference type="InterPro" id="IPR056823">
    <property type="entry name" value="TEN-like_YD-shell"/>
</dbReference>
<evidence type="ECO:0000256" key="2">
    <source>
        <dbReference type="SAM" id="MobiDB-lite"/>
    </source>
</evidence>
<dbReference type="InterPro" id="IPR008979">
    <property type="entry name" value="Galactose-bd-like_sf"/>
</dbReference>
<dbReference type="Pfam" id="PF05593">
    <property type="entry name" value="RHS_repeat"/>
    <property type="match status" value="2"/>
</dbReference>
<dbReference type="InterPro" id="IPR006530">
    <property type="entry name" value="YD"/>
</dbReference>
<keyword evidence="7" id="KW-1185">Reference proteome</keyword>
<dbReference type="NCBIfam" id="TIGR03696">
    <property type="entry name" value="Rhs_assc_core"/>
    <property type="match status" value="1"/>
</dbReference>
<feature type="domain" description="TGF-beta propeptide" evidence="4">
    <location>
        <begin position="454"/>
        <end position="568"/>
    </location>
</feature>
<dbReference type="Proteomes" id="UP000651482">
    <property type="component" value="Unassembled WGS sequence"/>
</dbReference>
<dbReference type="RefSeq" id="WP_249319089.1">
    <property type="nucleotide sequence ID" value="NZ_JACRSN010000007.1"/>
</dbReference>